<protein>
    <submittedName>
        <fullName evidence="3">Uncharacterized protein</fullName>
    </submittedName>
</protein>
<evidence type="ECO:0000256" key="2">
    <source>
        <dbReference type="SAM" id="MobiDB-lite"/>
    </source>
</evidence>
<keyword evidence="1" id="KW-0175">Coiled coil</keyword>
<evidence type="ECO:0000313" key="3">
    <source>
        <dbReference type="EMBL" id="EDV44667.1"/>
    </source>
</evidence>
<proteinExistence type="predicted"/>
<keyword evidence="4" id="KW-1185">Reference proteome</keyword>
<dbReference type="GeneID" id="6502917"/>
<feature type="compositionally biased region" description="Acidic residues" evidence="2">
    <location>
        <begin position="10"/>
        <end position="26"/>
    </location>
</feature>
<gene>
    <name evidence="3" type="primary">Dana\GF20205</name>
    <name evidence="3" type="synonym">dana_GLEANR_2615</name>
    <name evidence="3" type="ORF">GF20205</name>
</gene>
<name>B3MQP1_DROAN</name>
<organism evidence="3 4">
    <name type="scientific">Drosophila ananassae</name>
    <name type="common">Fruit fly</name>
    <dbReference type="NCBI Taxonomy" id="7217"/>
    <lineage>
        <taxon>Eukaryota</taxon>
        <taxon>Metazoa</taxon>
        <taxon>Ecdysozoa</taxon>
        <taxon>Arthropoda</taxon>
        <taxon>Hexapoda</taxon>
        <taxon>Insecta</taxon>
        <taxon>Pterygota</taxon>
        <taxon>Neoptera</taxon>
        <taxon>Endopterygota</taxon>
        <taxon>Diptera</taxon>
        <taxon>Brachycera</taxon>
        <taxon>Muscomorpha</taxon>
        <taxon>Ephydroidea</taxon>
        <taxon>Drosophilidae</taxon>
        <taxon>Drosophila</taxon>
        <taxon>Sophophora</taxon>
    </lineage>
</organism>
<sequence>MSNQRQNEWTVEDVSDDASLESISDDENPRGDPNMFLAYLRQTNEYLEKRVQVLEAQRDRMLAQKLNLMSQITMRQASETTILTSVLKLLDELNHRLLNEFEKTEKLEDDHQKKNRQYCEHLIEQLKASHPNTPFDKYTIMPCSELEKVIEIMELQLDGIRARKVAVTREMLKTKKEFDEEYVSLRKDYDALSMVEREVIEIAENLQFEQALHKSHK</sequence>
<dbReference type="AlphaFoldDB" id="B3MQP1"/>
<evidence type="ECO:0000313" key="4">
    <source>
        <dbReference type="Proteomes" id="UP000007801"/>
    </source>
</evidence>
<dbReference type="FunCoup" id="B3MQP1">
    <property type="interactions" value="9"/>
</dbReference>
<feature type="coiled-coil region" evidence="1">
    <location>
        <begin position="37"/>
        <end position="64"/>
    </location>
</feature>
<feature type="region of interest" description="Disordered" evidence="2">
    <location>
        <begin position="1"/>
        <end position="32"/>
    </location>
</feature>
<dbReference type="OrthoDB" id="7871468at2759"/>
<dbReference type="Proteomes" id="UP000007801">
    <property type="component" value="Unassembled WGS sequence"/>
</dbReference>
<dbReference type="HOGENOM" id="CLU_1273422_0_0_1"/>
<dbReference type="KEGG" id="dan:6502917"/>
<dbReference type="InParanoid" id="B3MQP1"/>
<dbReference type="OMA" id="MPCSELE"/>
<reference evidence="3 4" key="1">
    <citation type="journal article" date="2007" name="Nature">
        <title>Evolution of genes and genomes on the Drosophila phylogeny.</title>
        <authorList>
            <consortium name="Drosophila 12 Genomes Consortium"/>
            <person name="Clark A.G."/>
            <person name="Eisen M.B."/>
            <person name="Smith D.R."/>
            <person name="Bergman C.M."/>
            <person name="Oliver B."/>
            <person name="Markow T.A."/>
            <person name="Kaufman T.C."/>
            <person name="Kellis M."/>
            <person name="Gelbart W."/>
            <person name="Iyer V.N."/>
            <person name="Pollard D.A."/>
            <person name="Sackton T.B."/>
            <person name="Larracuente A.M."/>
            <person name="Singh N.D."/>
            <person name="Abad J.P."/>
            <person name="Abt D.N."/>
            <person name="Adryan B."/>
            <person name="Aguade M."/>
            <person name="Akashi H."/>
            <person name="Anderson W.W."/>
            <person name="Aquadro C.F."/>
            <person name="Ardell D.H."/>
            <person name="Arguello R."/>
            <person name="Artieri C.G."/>
            <person name="Barbash D.A."/>
            <person name="Barker D."/>
            <person name="Barsanti P."/>
            <person name="Batterham P."/>
            <person name="Batzoglou S."/>
            <person name="Begun D."/>
            <person name="Bhutkar A."/>
            <person name="Blanco E."/>
            <person name="Bosak S.A."/>
            <person name="Bradley R.K."/>
            <person name="Brand A.D."/>
            <person name="Brent M.R."/>
            <person name="Brooks A.N."/>
            <person name="Brown R.H."/>
            <person name="Butlin R.K."/>
            <person name="Caggese C."/>
            <person name="Calvi B.R."/>
            <person name="Bernardo de Carvalho A."/>
            <person name="Caspi A."/>
            <person name="Castrezana S."/>
            <person name="Celniker S.E."/>
            <person name="Chang J.L."/>
            <person name="Chapple C."/>
            <person name="Chatterji S."/>
            <person name="Chinwalla A."/>
            <person name="Civetta A."/>
            <person name="Clifton S.W."/>
            <person name="Comeron J.M."/>
            <person name="Costello J.C."/>
            <person name="Coyne J.A."/>
            <person name="Daub J."/>
            <person name="David R.G."/>
            <person name="Delcher A.L."/>
            <person name="Delehaunty K."/>
            <person name="Do C.B."/>
            <person name="Ebling H."/>
            <person name="Edwards K."/>
            <person name="Eickbush T."/>
            <person name="Evans J.D."/>
            <person name="Filipski A."/>
            <person name="Findeiss S."/>
            <person name="Freyhult E."/>
            <person name="Fulton L."/>
            <person name="Fulton R."/>
            <person name="Garcia A.C."/>
            <person name="Gardiner A."/>
            <person name="Garfield D.A."/>
            <person name="Garvin B.E."/>
            <person name="Gibson G."/>
            <person name="Gilbert D."/>
            <person name="Gnerre S."/>
            <person name="Godfrey J."/>
            <person name="Good R."/>
            <person name="Gotea V."/>
            <person name="Gravely B."/>
            <person name="Greenberg A.J."/>
            <person name="Griffiths-Jones S."/>
            <person name="Gross S."/>
            <person name="Guigo R."/>
            <person name="Gustafson E.A."/>
            <person name="Haerty W."/>
            <person name="Hahn M.W."/>
            <person name="Halligan D.L."/>
            <person name="Halpern A.L."/>
            <person name="Halter G.M."/>
            <person name="Han M.V."/>
            <person name="Heger A."/>
            <person name="Hillier L."/>
            <person name="Hinrichs A.S."/>
            <person name="Holmes I."/>
            <person name="Hoskins R.A."/>
            <person name="Hubisz M.J."/>
            <person name="Hultmark D."/>
            <person name="Huntley M.A."/>
            <person name="Jaffe D.B."/>
            <person name="Jagadeeshan S."/>
            <person name="Jeck W.R."/>
            <person name="Johnson J."/>
            <person name="Jones C.D."/>
            <person name="Jordan W.C."/>
            <person name="Karpen G.H."/>
            <person name="Kataoka E."/>
            <person name="Keightley P.D."/>
            <person name="Kheradpour P."/>
            <person name="Kirkness E.F."/>
            <person name="Koerich L.B."/>
            <person name="Kristiansen K."/>
            <person name="Kudrna D."/>
            <person name="Kulathinal R.J."/>
            <person name="Kumar S."/>
            <person name="Kwok R."/>
            <person name="Lander E."/>
            <person name="Langley C.H."/>
            <person name="Lapoint R."/>
            <person name="Lazzaro B.P."/>
            <person name="Lee S.J."/>
            <person name="Levesque L."/>
            <person name="Li R."/>
            <person name="Lin C.F."/>
            <person name="Lin M.F."/>
            <person name="Lindblad-Toh K."/>
            <person name="Llopart A."/>
            <person name="Long M."/>
            <person name="Low L."/>
            <person name="Lozovsky E."/>
            <person name="Lu J."/>
            <person name="Luo M."/>
            <person name="Machado C.A."/>
            <person name="Makalowski W."/>
            <person name="Marzo M."/>
            <person name="Matsuda M."/>
            <person name="Matzkin L."/>
            <person name="McAllister B."/>
            <person name="McBride C.S."/>
            <person name="McKernan B."/>
            <person name="McKernan K."/>
            <person name="Mendez-Lago M."/>
            <person name="Minx P."/>
            <person name="Mollenhauer M.U."/>
            <person name="Montooth K."/>
            <person name="Mount S.M."/>
            <person name="Mu X."/>
            <person name="Myers E."/>
            <person name="Negre B."/>
            <person name="Newfeld S."/>
            <person name="Nielsen R."/>
            <person name="Noor M.A."/>
            <person name="O'Grady P."/>
            <person name="Pachter L."/>
            <person name="Papaceit M."/>
            <person name="Parisi M.J."/>
            <person name="Parisi M."/>
            <person name="Parts L."/>
            <person name="Pedersen J.S."/>
            <person name="Pesole G."/>
            <person name="Phillippy A.M."/>
            <person name="Ponting C.P."/>
            <person name="Pop M."/>
            <person name="Porcelli D."/>
            <person name="Powell J.R."/>
            <person name="Prohaska S."/>
            <person name="Pruitt K."/>
            <person name="Puig M."/>
            <person name="Quesneville H."/>
            <person name="Ram K.R."/>
            <person name="Rand D."/>
            <person name="Rasmussen M.D."/>
            <person name="Reed L.K."/>
            <person name="Reenan R."/>
            <person name="Reily A."/>
            <person name="Remington K.A."/>
            <person name="Rieger T.T."/>
            <person name="Ritchie M.G."/>
            <person name="Robin C."/>
            <person name="Rogers Y.H."/>
            <person name="Rohde C."/>
            <person name="Rozas J."/>
            <person name="Rubenfield M.J."/>
            <person name="Ruiz A."/>
            <person name="Russo S."/>
            <person name="Salzberg S.L."/>
            <person name="Sanchez-Gracia A."/>
            <person name="Saranga D.J."/>
            <person name="Sato H."/>
            <person name="Schaeffer S.W."/>
            <person name="Schatz M.C."/>
            <person name="Schlenke T."/>
            <person name="Schwartz R."/>
            <person name="Segarra C."/>
            <person name="Singh R.S."/>
            <person name="Sirot L."/>
            <person name="Sirota M."/>
            <person name="Sisneros N.B."/>
            <person name="Smith C.D."/>
            <person name="Smith T.F."/>
            <person name="Spieth J."/>
            <person name="Stage D.E."/>
            <person name="Stark A."/>
            <person name="Stephan W."/>
            <person name="Strausberg R.L."/>
            <person name="Strempel S."/>
            <person name="Sturgill D."/>
            <person name="Sutton G."/>
            <person name="Sutton G.G."/>
            <person name="Tao W."/>
            <person name="Teichmann S."/>
            <person name="Tobari Y.N."/>
            <person name="Tomimura Y."/>
            <person name="Tsolas J.M."/>
            <person name="Valente V.L."/>
            <person name="Venter E."/>
            <person name="Venter J.C."/>
            <person name="Vicario S."/>
            <person name="Vieira F.G."/>
            <person name="Vilella A.J."/>
            <person name="Villasante A."/>
            <person name="Walenz B."/>
            <person name="Wang J."/>
            <person name="Wasserman M."/>
            <person name="Watts T."/>
            <person name="Wilson D."/>
            <person name="Wilson R.K."/>
            <person name="Wing R.A."/>
            <person name="Wolfner M.F."/>
            <person name="Wong A."/>
            <person name="Wong G.K."/>
            <person name="Wu C.I."/>
            <person name="Wu G."/>
            <person name="Yamamoto D."/>
            <person name="Yang H.P."/>
            <person name="Yang S.P."/>
            <person name="Yorke J.A."/>
            <person name="Yoshida K."/>
            <person name="Zdobnov E."/>
            <person name="Zhang P."/>
            <person name="Zhang Y."/>
            <person name="Zimin A.V."/>
            <person name="Baldwin J."/>
            <person name="Abdouelleil A."/>
            <person name="Abdulkadir J."/>
            <person name="Abebe A."/>
            <person name="Abera B."/>
            <person name="Abreu J."/>
            <person name="Acer S.C."/>
            <person name="Aftuck L."/>
            <person name="Alexander A."/>
            <person name="An P."/>
            <person name="Anderson E."/>
            <person name="Anderson S."/>
            <person name="Arachi H."/>
            <person name="Azer M."/>
            <person name="Bachantsang P."/>
            <person name="Barry A."/>
            <person name="Bayul T."/>
            <person name="Berlin A."/>
            <person name="Bessette D."/>
            <person name="Bloom T."/>
            <person name="Blye J."/>
            <person name="Boguslavskiy L."/>
            <person name="Bonnet C."/>
            <person name="Boukhgalter B."/>
            <person name="Bourzgui I."/>
            <person name="Brown A."/>
            <person name="Cahill P."/>
            <person name="Channer S."/>
            <person name="Cheshatsang Y."/>
            <person name="Chuda L."/>
            <person name="Citroen M."/>
            <person name="Collymore A."/>
            <person name="Cooke P."/>
            <person name="Costello M."/>
            <person name="D'Aco K."/>
            <person name="Daza R."/>
            <person name="De Haan G."/>
            <person name="DeGray S."/>
            <person name="DeMaso C."/>
            <person name="Dhargay N."/>
            <person name="Dooley K."/>
            <person name="Dooley E."/>
            <person name="Doricent M."/>
            <person name="Dorje P."/>
            <person name="Dorjee K."/>
            <person name="Dupes A."/>
            <person name="Elong R."/>
            <person name="Falk J."/>
            <person name="Farina A."/>
            <person name="Faro S."/>
            <person name="Ferguson D."/>
            <person name="Fisher S."/>
            <person name="Foley C.D."/>
            <person name="Franke A."/>
            <person name="Friedrich D."/>
            <person name="Gadbois L."/>
            <person name="Gearin G."/>
            <person name="Gearin C.R."/>
            <person name="Giannoukos G."/>
            <person name="Goode T."/>
            <person name="Graham J."/>
            <person name="Grandbois E."/>
            <person name="Grewal S."/>
            <person name="Gyaltsen K."/>
            <person name="Hafez N."/>
            <person name="Hagos B."/>
            <person name="Hall J."/>
            <person name="Henson C."/>
            <person name="Hollinger A."/>
            <person name="Honan T."/>
            <person name="Huard M.D."/>
            <person name="Hughes L."/>
            <person name="Hurhula B."/>
            <person name="Husby M.E."/>
            <person name="Kamat A."/>
            <person name="Kanga B."/>
            <person name="Kashin S."/>
            <person name="Khazanovich D."/>
            <person name="Kisner P."/>
            <person name="Lance K."/>
            <person name="Lara M."/>
            <person name="Lee W."/>
            <person name="Lennon N."/>
            <person name="Letendre F."/>
            <person name="LeVine R."/>
            <person name="Lipovsky A."/>
            <person name="Liu X."/>
            <person name="Liu J."/>
            <person name="Liu S."/>
            <person name="Lokyitsang T."/>
            <person name="Lokyitsang Y."/>
            <person name="Lubonja R."/>
            <person name="Lui A."/>
            <person name="MacDonald P."/>
            <person name="Magnisalis V."/>
            <person name="Maru K."/>
            <person name="Matthews C."/>
            <person name="McCusker W."/>
            <person name="McDonough S."/>
            <person name="Mehta T."/>
            <person name="Meldrim J."/>
            <person name="Meneus L."/>
            <person name="Mihai O."/>
            <person name="Mihalev A."/>
            <person name="Mihova T."/>
            <person name="Mittelman R."/>
            <person name="Mlenga V."/>
            <person name="Montmayeur A."/>
            <person name="Mulrain L."/>
            <person name="Navidi A."/>
            <person name="Naylor J."/>
            <person name="Negash T."/>
            <person name="Nguyen T."/>
            <person name="Nguyen N."/>
            <person name="Nicol R."/>
            <person name="Norbu C."/>
            <person name="Norbu N."/>
            <person name="Novod N."/>
            <person name="O'Neill B."/>
            <person name="Osman S."/>
            <person name="Markiewicz E."/>
            <person name="Oyono O.L."/>
            <person name="Patti C."/>
            <person name="Phunkhang P."/>
            <person name="Pierre F."/>
            <person name="Priest M."/>
            <person name="Raghuraman S."/>
            <person name="Rege F."/>
            <person name="Reyes R."/>
            <person name="Rise C."/>
            <person name="Rogov P."/>
            <person name="Ross K."/>
            <person name="Ryan E."/>
            <person name="Settipalli S."/>
            <person name="Shea T."/>
            <person name="Sherpa N."/>
            <person name="Shi L."/>
            <person name="Shih D."/>
            <person name="Sparrow T."/>
            <person name="Spaulding J."/>
            <person name="Stalker J."/>
            <person name="Stange-Thomann N."/>
            <person name="Stavropoulos S."/>
            <person name="Stone C."/>
            <person name="Strader C."/>
            <person name="Tesfaye S."/>
            <person name="Thomson T."/>
            <person name="Thoulutsang Y."/>
            <person name="Thoulutsang D."/>
            <person name="Topham K."/>
            <person name="Topping I."/>
            <person name="Tsamla T."/>
            <person name="Vassiliev H."/>
            <person name="Vo A."/>
            <person name="Wangchuk T."/>
            <person name="Wangdi T."/>
            <person name="Weiand M."/>
            <person name="Wilkinson J."/>
            <person name="Wilson A."/>
            <person name="Yadav S."/>
            <person name="Young G."/>
            <person name="Yu Q."/>
            <person name="Zembek L."/>
            <person name="Zhong D."/>
            <person name="Zimmer A."/>
            <person name="Zwirko Z."/>
            <person name="Jaffe D.B."/>
            <person name="Alvarez P."/>
            <person name="Brockman W."/>
            <person name="Butler J."/>
            <person name="Chin C."/>
            <person name="Gnerre S."/>
            <person name="Grabherr M."/>
            <person name="Kleber M."/>
            <person name="Mauceli E."/>
            <person name="MacCallum I."/>
        </authorList>
    </citation>
    <scope>NUCLEOTIDE SEQUENCE [LARGE SCALE GENOMIC DNA]</scope>
    <source>
        <strain evidence="4">Tucson 14024-0371.13</strain>
    </source>
</reference>
<accession>B3MQP1</accession>
<dbReference type="EMBL" id="CH902621">
    <property type="protein sequence ID" value="EDV44667.1"/>
    <property type="molecule type" value="Genomic_DNA"/>
</dbReference>
<evidence type="ECO:0000256" key="1">
    <source>
        <dbReference type="SAM" id="Coils"/>
    </source>
</evidence>